<name>A0A3S3Q9Y7_9FLAO</name>
<keyword evidence="5" id="KW-0521">NADP</keyword>
<keyword evidence="4" id="KW-0288">FMN</keyword>
<evidence type="ECO:0000256" key="4">
    <source>
        <dbReference type="ARBA" id="ARBA00022643"/>
    </source>
</evidence>
<protein>
    <submittedName>
        <fullName evidence="8">NAD(P)H-dependent oxidoreductase</fullName>
    </submittedName>
</protein>
<dbReference type="GO" id="GO:0016491">
    <property type="term" value="F:oxidoreductase activity"/>
    <property type="evidence" value="ECO:0007669"/>
    <property type="project" value="UniProtKB-KW"/>
</dbReference>
<reference evidence="8 9" key="1">
    <citation type="submission" date="2019-01" db="EMBL/GenBank/DDBJ databases">
        <title>Flavobacterium sp. nov.,isolated from freshwater.</title>
        <authorList>
            <person name="Zhang R."/>
            <person name="Du Z.-J."/>
        </authorList>
    </citation>
    <scope>NUCLEOTIDE SEQUENCE [LARGE SCALE GENOMIC DNA]</scope>
    <source>
        <strain evidence="8 9">1E403</strain>
    </source>
</reference>
<dbReference type="CDD" id="cd02149">
    <property type="entry name" value="NfsB-like"/>
    <property type="match status" value="1"/>
</dbReference>
<dbReference type="InterPro" id="IPR000415">
    <property type="entry name" value="Nitroreductase-like"/>
</dbReference>
<evidence type="ECO:0000259" key="7">
    <source>
        <dbReference type="Pfam" id="PF00881"/>
    </source>
</evidence>
<organism evidence="8 9">
    <name type="scientific">Flavobacterium cerinum</name>
    <dbReference type="NCBI Taxonomy" id="2502784"/>
    <lineage>
        <taxon>Bacteria</taxon>
        <taxon>Pseudomonadati</taxon>
        <taxon>Bacteroidota</taxon>
        <taxon>Flavobacteriia</taxon>
        <taxon>Flavobacteriales</taxon>
        <taxon>Flavobacteriaceae</taxon>
        <taxon>Flavobacterium</taxon>
    </lineage>
</organism>
<evidence type="ECO:0000256" key="1">
    <source>
        <dbReference type="ARBA" id="ARBA00001917"/>
    </source>
</evidence>
<comment type="similarity">
    <text evidence="2">Belongs to the nitroreductase family.</text>
</comment>
<dbReference type="Gene3D" id="3.40.109.10">
    <property type="entry name" value="NADH Oxidase"/>
    <property type="match status" value="1"/>
</dbReference>
<dbReference type="RefSeq" id="WP_128389183.1">
    <property type="nucleotide sequence ID" value="NZ_SBII01000003.1"/>
</dbReference>
<dbReference type="PANTHER" id="PTHR43673:SF2">
    <property type="entry name" value="NITROREDUCTASE"/>
    <property type="match status" value="1"/>
</dbReference>
<dbReference type="Proteomes" id="UP000287527">
    <property type="component" value="Unassembled WGS sequence"/>
</dbReference>
<dbReference type="Pfam" id="PF00881">
    <property type="entry name" value="Nitroreductase"/>
    <property type="match status" value="1"/>
</dbReference>
<keyword evidence="6" id="KW-0560">Oxidoreductase</keyword>
<evidence type="ECO:0000256" key="2">
    <source>
        <dbReference type="ARBA" id="ARBA00007118"/>
    </source>
</evidence>
<keyword evidence="3" id="KW-0285">Flavoprotein</keyword>
<dbReference type="InterPro" id="IPR029479">
    <property type="entry name" value="Nitroreductase"/>
</dbReference>
<dbReference type="AlphaFoldDB" id="A0A3S3Q9Y7"/>
<sequence length="212" mass="23410">MTNYIESLKWRYATKKYDTSKKVSKEDIDTLKEAVKLSVSSVGLQPYKIFVIESPEVRAKLKEASGGNNQNLIMDASHLFVFANETNVGNIQINNYINNISTIRGVEPESLKGLGDYLSGFLGSLSIEDKNAWTAKQSYIALSTLINSAALLKIDTTPMEGFNAAQFNEILGLDALGLNAAVIATVGYRHEEDLMQHAAKVRKSNEELFITL</sequence>
<dbReference type="SUPFAM" id="SSF55469">
    <property type="entry name" value="FMN-dependent nitroreductase-like"/>
    <property type="match status" value="1"/>
</dbReference>
<dbReference type="InterPro" id="IPR033878">
    <property type="entry name" value="NfsB-like"/>
</dbReference>
<comment type="cofactor">
    <cofactor evidence="1">
        <name>FMN</name>
        <dbReference type="ChEBI" id="CHEBI:58210"/>
    </cofactor>
</comment>
<evidence type="ECO:0000256" key="5">
    <source>
        <dbReference type="ARBA" id="ARBA00022857"/>
    </source>
</evidence>
<dbReference type="EMBL" id="SBII01000003">
    <property type="protein sequence ID" value="RWX01646.1"/>
    <property type="molecule type" value="Genomic_DNA"/>
</dbReference>
<proteinExistence type="inferred from homology"/>
<evidence type="ECO:0000256" key="6">
    <source>
        <dbReference type="ARBA" id="ARBA00023002"/>
    </source>
</evidence>
<dbReference type="PANTHER" id="PTHR43673">
    <property type="entry name" value="NAD(P)H NITROREDUCTASE YDGI-RELATED"/>
    <property type="match status" value="1"/>
</dbReference>
<accession>A0A3S3Q9Y7</accession>
<evidence type="ECO:0000313" key="9">
    <source>
        <dbReference type="Proteomes" id="UP000287527"/>
    </source>
</evidence>
<comment type="caution">
    <text evidence="8">The sequence shown here is derived from an EMBL/GenBank/DDBJ whole genome shotgun (WGS) entry which is preliminary data.</text>
</comment>
<evidence type="ECO:0000313" key="8">
    <source>
        <dbReference type="EMBL" id="RWX01646.1"/>
    </source>
</evidence>
<feature type="domain" description="Nitroreductase" evidence="7">
    <location>
        <begin position="8"/>
        <end position="188"/>
    </location>
</feature>
<dbReference type="OrthoDB" id="9809288at2"/>
<evidence type="ECO:0000256" key="3">
    <source>
        <dbReference type="ARBA" id="ARBA00022630"/>
    </source>
</evidence>
<keyword evidence="9" id="KW-1185">Reference proteome</keyword>
<gene>
    <name evidence="8" type="ORF">EPI11_06760</name>
</gene>